<feature type="region of interest" description="Disordered" evidence="1">
    <location>
        <begin position="202"/>
        <end position="259"/>
    </location>
</feature>
<feature type="chain" id="PRO_5028963403" evidence="3">
    <location>
        <begin position="19"/>
        <end position="259"/>
    </location>
</feature>
<feature type="compositionally biased region" description="Polar residues" evidence="1">
    <location>
        <begin position="248"/>
        <end position="259"/>
    </location>
</feature>
<dbReference type="WBParaSite" id="Pan_g21620.t1">
    <property type="protein sequence ID" value="Pan_g21620.t1"/>
    <property type="gene ID" value="Pan_g21620"/>
</dbReference>
<keyword evidence="2" id="KW-0472">Membrane</keyword>
<protein>
    <submittedName>
        <fullName evidence="5">Transmembrane protein</fullName>
    </submittedName>
</protein>
<organism evidence="4 5">
    <name type="scientific">Panagrellus redivivus</name>
    <name type="common">Microworm</name>
    <dbReference type="NCBI Taxonomy" id="6233"/>
    <lineage>
        <taxon>Eukaryota</taxon>
        <taxon>Metazoa</taxon>
        <taxon>Ecdysozoa</taxon>
        <taxon>Nematoda</taxon>
        <taxon>Chromadorea</taxon>
        <taxon>Rhabditida</taxon>
        <taxon>Tylenchina</taxon>
        <taxon>Panagrolaimomorpha</taxon>
        <taxon>Panagrolaimoidea</taxon>
        <taxon>Panagrolaimidae</taxon>
        <taxon>Panagrellus</taxon>
    </lineage>
</organism>
<sequence length="259" mass="28840">MHFYTVLAIALCLYVCQANDVAKDVDDGVELLKTGSIDLFLPEKLSFTMRNVEQCIGYFRICYDPAPTFSFRELAHFENHARGCPINHCSLMFYPSKSSIGLTTTLRDGDFYGEFDDKNRTWCPRHAGNGHANFTVVNLPNCPVIINGATLANKDKIKPKNTKSIKWIVATCAFVGIVVAMGIVVGACLFIRSRYKPTEHVNPVSRIPPIQRNTTSAKSQTSNGSVHYTKSKIRRKLKELNIEPAKTKSGNSSTDDGRM</sequence>
<keyword evidence="4" id="KW-1185">Reference proteome</keyword>
<accession>A0A7E4VIN1</accession>
<dbReference type="Proteomes" id="UP000492821">
    <property type="component" value="Unassembled WGS sequence"/>
</dbReference>
<evidence type="ECO:0000313" key="5">
    <source>
        <dbReference type="WBParaSite" id="Pan_g21620.t1"/>
    </source>
</evidence>
<keyword evidence="2" id="KW-1133">Transmembrane helix</keyword>
<proteinExistence type="predicted"/>
<keyword evidence="2" id="KW-0812">Transmembrane</keyword>
<reference evidence="4" key="1">
    <citation type="journal article" date="2013" name="Genetics">
        <title>The draft genome and transcriptome of Panagrellus redivivus are shaped by the harsh demands of a free-living lifestyle.</title>
        <authorList>
            <person name="Srinivasan J."/>
            <person name="Dillman A.R."/>
            <person name="Macchietto M.G."/>
            <person name="Heikkinen L."/>
            <person name="Lakso M."/>
            <person name="Fracchia K.M."/>
            <person name="Antoshechkin I."/>
            <person name="Mortazavi A."/>
            <person name="Wong G."/>
            <person name="Sternberg P.W."/>
        </authorList>
    </citation>
    <scope>NUCLEOTIDE SEQUENCE [LARGE SCALE GENOMIC DNA]</scope>
    <source>
        <strain evidence="4">MT8872</strain>
    </source>
</reference>
<evidence type="ECO:0000313" key="4">
    <source>
        <dbReference type="Proteomes" id="UP000492821"/>
    </source>
</evidence>
<dbReference type="AlphaFoldDB" id="A0A7E4VIN1"/>
<evidence type="ECO:0000256" key="2">
    <source>
        <dbReference type="SAM" id="Phobius"/>
    </source>
</evidence>
<keyword evidence="3" id="KW-0732">Signal</keyword>
<feature type="transmembrane region" description="Helical" evidence="2">
    <location>
        <begin position="167"/>
        <end position="191"/>
    </location>
</feature>
<feature type="signal peptide" evidence="3">
    <location>
        <begin position="1"/>
        <end position="18"/>
    </location>
</feature>
<name>A0A7E4VIN1_PANRE</name>
<feature type="compositionally biased region" description="Polar residues" evidence="1">
    <location>
        <begin position="211"/>
        <end position="228"/>
    </location>
</feature>
<evidence type="ECO:0000256" key="3">
    <source>
        <dbReference type="SAM" id="SignalP"/>
    </source>
</evidence>
<evidence type="ECO:0000256" key="1">
    <source>
        <dbReference type="SAM" id="MobiDB-lite"/>
    </source>
</evidence>
<reference evidence="5" key="2">
    <citation type="submission" date="2020-10" db="UniProtKB">
        <authorList>
            <consortium name="WormBaseParasite"/>
        </authorList>
    </citation>
    <scope>IDENTIFICATION</scope>
</reference>